<dbReference type="EMBL" id="BPLR01002701">
    <property type="protein sequence ID" value="GIX76909.1"/>
    <property type="molecule type" value="Genomic_DNA"/>
</dbReference>
<keyword evidence="2" id="KW-1185">Reference proteome</keyword>
<protein>
    <submittedName>
        <fullName evidence="1">Uncharacterized protein</fullName>
    </submittedName>
</protein>
<evidence type="ECO:0000313" key="2">
    <source>
        <dbReference type="Proteomes" id="UP001054945"/>
    </source>
</evidence>
<dbReference type="Proteomes" id="UP001054945">
    <property type="component" value="Unassembled WGS sequence"/>
</dbReference>
<evidence type="ECO:0000313" key="1">
    <source>
        <dbReference type="EMBL" id="GIX76909.1"/>
    </source>
</evidence>
<name>A0AAV4MYE6_CAEEX</name>
<reference evidence="1 2" key="1">
    <citation type="submission" date="2021-06" db="EMBL/GenBank/DDBJ databases">
        <title>Caerostris extrusa draft genome.</title>
        <authorList>
            <person name="Kono N."/>
            <person name="Arakawa K."/>
        </authorList>
    </citation>
    <scope>NUCLEOTIDE SEQUENCE [LARGE SCALE GENOMIC DNA]</scope>
</reference>
<dbReference type="AlphaFoldDB" id="A0AAV4MYE6"/>
<comment type="caution">
    <text evidence="1">The sequence shown here is derived from an EMBL/GenBank/DDBJ whole genome shotgun (WGS) entry which is preliminary data.</text>
</comment>
<organism evidence="1 2">
    <name type="scientific">Caerostris extrusa</name>
    <name type="common">Bark spider</name>
    <name type="synonym">Caerostris bankana</name>
    <dbReference type="NCBI Taxonomy" id="172846"/>
    <lineage>
        <taxon>Eukaryota</taxon>
        <taxon>Metazoa</taxon>
        <taxon>Ecdysozoa</taxon>
        <taxon>Arthropoda</taxon>
        <taxon>Chelicerata</taxon>
        <taxon>Arachnida</taxon>
        <taxon>Araneae</taxon>
        <taxon>Araneomorphae</taxon>
        <taxon>Entelegynae</taxon>
        <taxon>Araneoidea</taxon>
        <taxon>Araneidae</taxon>
        <taxon>Caerostris</taxon>
    </lineage>
</organism>
<proteinExistence type="predicted"/>
<gene>
    <name evidence="1" type="ORF">CEXT_713671</name>
</gene>
<accession>A0AAV4MYE6</accession>
<sequence>MGRLAPGHYINNEPSSHAFRSPIPDSFPDSFIPGNWESFGVLSQGTNDSSCISNTHHVPRLVADDRKGVYRFEFVCRVRKINSDTKT</sequence>